<dbReference type="GO" id="GO:0006629">
    <property type="term" value="P:lipid metabolic process"/>
    <property type="evidence" value="ECO:0007669"/>
    <property type="project" value="InterPro"/>
</dbReference>
<dbReference type="InterPro" id="IPR029058">
    <property type="entry name" value="AB_hydrolase_fold"/>
</dbReference>
<feature type="domain" description="WW" evidence="1">
    <location>
        <begin position="361"/>
        <end position="393"/>
    </location>
</feature>
<dbReference type="AlphaFoldDB" id="A0A0M0JDE0"/>
<accession>A0A0M0JDE0</accession>
<evidence type="ECO:0000313" key="2">
    <source>
        <dbReference type="EMBL" id="KOO24480.1"/>
    </source>
</evidence>
<dbReference type="PROSITE" id="PS01159">
    <property type="entry name" value="WW_DOMAIN_1"/>
    <property type="match status" value="1"/>
</dbReference>
<dbReference type="SUPFAM" id="SSF51045">
    <property type="entry name" value="WW domain"/>
    <property type="match status" value="1"/>
</dbReference>
<dbReference type="Gene3D" id="2.20.70.10">
    <property type="match status" value="1"/>
</dbReference>
<dbReference type="CDD" id="cd00519">
    <property type="entry name" value="Lipase_3"/>
    <property type="match status" value="1"/>
</dbReference>
<dbReference type="PROSITE" id="PS50020">
    <property type="entry name" value="WW_DOMAIN_2"/>
    <property type="match status" value="1"/>
</dbReference>
<dbReference type="Gene3D" id="3.40.50.1820">
    <property type="entry name" value="alpha/beta hydrolase"/>
    <property type="match status" value="1"/>
</dbReference>
<dbReference type="CDD" id="cd00201">
    <property type="entry name" value="WW"/>
    <property type="match status" value="1"/>
</dbReference>
<dbReference type="EMBL" id="JWZX01003090">
    <property type="protein sequence ID" value="KOO24480.1"/>
    <property type="molecule type" value="Genomic_DNA"/>
</dbReference>
<comment type="caution">
    <text evidence="2">The sequence shown here is derived from an EMBL/GenBank/DDBJ whole genome shotgun (WGS) entry which is preliminary data.</text>
</comment>
<reference evidence="3" key="1">
    <citation type="journal article" date="2015" name="PLoS Genet.">
        <title>Genome Sequence and Transcriptome Analyses of Chrysochromulina tobin: Metabolic Tools for Enhanced Algal Fitness in the Prominent Order Prymnesiales (Haptophyceae).</title>
        <authorList>
            <person name="Hovde B.T."/>
            <person name="Deodato C.R."/>
            <person name="Hunsperger H.M."/>
            <person name="Ryken S.A."/>
            <person name="Yost W."/>
            <person name="Jha R.K."/>
            <person name="Patterson J."/>
            <person name="Monnat R.J. Jr."/>
            <person name="Barlow S.B."/>
            <person name="Starkenburg S.R."/>
            <person name="Cattolico R.A."/>
        </authorList>
    </citation>
    <scope>NUCLEOTIDE SEQUENCE</scope>
    <source>
        <strain evidence="3">CCMP291</strain>
    </source>
</reference>
<dbReference type="Pfam" id="PF01764">
    <property type="entry name" value="Lipase_3"/>
    <property type="match status" value="1"/>
</dbReference>
<dbReference type="SUPFAM" id="SSF53474">
    <property type="entry name" value="alpha/beta-Hydrolases"/>
    <property type="match status" value="1"/>
</dbReference>
<evidence type="ECO:0000259" key="1">
    <source>
        <dbReference type="PROSITE" id="PS50020"/>
    </source>
</evidence>
<protein>
    <submittedName>
        <fullName evidence="2">Class 3</fullName>
    </submittedName>
</protein>
<dbReference type="InterPro" id="IPR002921">
    <property type="entry name" value="Fungal_lipase-type"/>
</dbReference>
<sequence>MWAILKQAATETGILDSLEAVAQAALAEAPSSTSGGSQFAGVAAAAIGQLSGILERGALRETMPVVSTAGELQLPLLAAKLSMLAYTADSDALNREVAELVPGARLLSYPSHEQCWFLARGRPVGSDRDDALILVFRGTCSTHDLELDLLVAPEAGPKGGLFHGGFLRAVRDDTTLHTALTENARGSVPLYVFGHSLGGALAMTLLHADLLPAAHVGQVTCVALGSPKVSCGPPPQPPRPMRLLLLVNGQDAVPRLLGSPMPVLQAATQALIARGSTGLPSKALLELLAQFAHPESLEILFLTGRRAKRVPADRASREAVLHLTDGLAPWSVKDHAISTYVEALESTIKLSTISPSAPALGSQPTGWQRAVSDDGHAYFYNERGETRWTRPQA</sequence>
<dbReference type="SMART" id="SM00456">
    <property type="entry name" value="WW"/>
    <property type="match status" value="1"/>
</dbReference>
<organism evidence="2 3">
    <name type="scientific">Chrysochromulina tobinii</name>
    <dbReference type="NCBI Taxonomy" id="1460289"/>
    <lineage>
        <taxon>Eukaryota</taxon>
        <taxon>Haptista</taxon>
        <taxon>Haptophyta</taxon>
        <taxon>Prymnesiophyceae</taxon>
        <taxon>Prymnesiales</taxon>
        <taxon>Chrysochromulinaceae</taxon>
        <taxon>Chrysochromulina</taxon>
    </lineage>
</organism>
<name>A0A0M0JDE0_9EUKA</name>
<keyword evidence="3" id="KW-1185">Reference proteome</keyword>
<evidence type="ECO:0000313" key="3">
    <source>
        <dbReference type="Proteomes" id="UP000037460"/>
    </source>
</evidence>
<proteinExistence type="predicted"/>
<gene>
    <name evidence="2" type="ORF">Ctob_000413</name>
</gene>
<dbReference type="InterPro" id="IPR001202">
    <property type="entry name" value="WW_dom"/>
</dbReference>
<dbReference type="InterPro" id="IPR036020">
    <property type="entry name" value="WW_dom_sf"/>
</dbReference>
<dbReference type="Proteomes" id="UP000037460">
    <property type="component" value="Unassembled WGS sequence"/>
</dbReference>
<dbReference type="OrthoDB" id="194865at2759"/>